<dbReference type="RefSeq" id="WP_137116397.1">
    <property type="nucleotide sequence ID" value="NZ_CP032322.1"/>
</dbReference>
<dbReference type="Proteomes" id="UP000298595">
    <property type="component" value="Plasmid p1"/>
</dbReference>
<accession>A0A4D8PKM2</accession>
<protein>
    <submittedName>
        <fullName evidence="1">Uncharacterized protein</fullName>
    </submittedName>
</protein>
<organism evidence="1 2">
    <name type="scientific">Azospirillum argentinense</name>
    <dbReference type="NCBI Taxonomy" id="2970906"/>
    <lineage>
        <taxon>Bacteria</taxon>
        <taxon>Pseudomonadati</taxon>
        <taxon>Pseudomonadota</taxon>
        <taxon>Alphaproteobacteria</taxon>
        <taxon>Rhodospirillales</taxon>
        <taxon>Azospirillaceae</taxon>
        <taxon>Azospirillum</taxon>
    </lineage>
</organism>
<proteinExistence type="predicted"/>
<gene>
    <name evidence="1" type="ORF">D3093_17055</name>
</gene>
<keyword evidence="1" id="KW-0614">Plasmid</keyword>
<name>A0A4D8PKM2_9PROT</name>
<geneLocation type="plasmid" evidence="1 2">
    <name>p1</name>
</geneLocation>
<dbReference type="AlphaFoldDB" id="A0A4D8PKM2"/>
<evidence type="ECO:0000313" key="1">
    <source>
        <dbReference type="EMBL" id="QCN97007.1"/>
    </source>
</evidence>
<dbReference type="KEGG" id="aare:D3093_17055"/>
<dbReference type="EMBL" id="CP032322">
    <property type="protein sequence ID" value="QCN97007.1"/>
    <property type="molecule type" value="Genomic_DNA"/>
</dbReference>
<sequence>MATEGAKSGEAEAVVLIKAAPQVGSKHGETVCCAALDLYGKWLRLYPVSFRYLDEGKKFGRWDRIRFRWRLPQDDRRLESRRVDQDTLEIVGDLKPTERERFLARAVVTSLDREREAGRSLALLQVEVRDFRYERKTPDALAEERAKFEALHAQQDMFNTKPLIPYEPCPFRFKYRYRTEDGQREGTCQDWEIEATYYRWSREYGETAALDMMVKTFGEDYPRKGMLLAMGTHSLYPDVWLINGVIRLDHVKQMTLF</sequence>
<evidence type="ECO:0000313" key="2">
    <source>
        <dbReference type="Proteomes" id="UP000298595"/>
    </source>
</evidence>
<reference evidence="1 2" key="1">
    <citation type="submission" date="2018-09" db="EMBL/GenBank/DDBJ databases">
        <title>Whole genome based analysis of evolution and adaptive divergence in Indian and Brazilian strains of Azospirillum brasilense.</title>
        <authorList>
            <person name="Singh C."/>
            <person name="Tripathi A.K."/>
        </authorList>
    </citation>
    <scope>NUCLEOTIDE SEQUENCE [LARGE SCALE GENOMIC DNA]</scope>
    <source>
        <strain evidence="1 2">MTCC4035</strain>
        <plasmid evidence="1 2">p1</plasmid>
    </source>
</reference>